<dbReference type="KEGG" id="rgu:A4W93_00750"/>
<sequence>MNAIDLLIAQHRALESKFEDLMTAADTGSAARCKALLAEAGDDLAVHIASEELIFYPAVKARRTEDILMESLEEHLSLKRLLADLLALKPGEDTFKPKAKVLQEQTEHHHEEEEENLFPKVRDLLDERELDRLGEAMLGLQQKLREDGDPRAVALAERNEATPLF</sequence>
<dbReference type="EMBL" id="CP015118">
    <property type="protein sequence ID" value="ARN18561.1"/>
    <property type="molecule type" value="Genomic_DNA"/>
</dbReference>
<dbReference type="Proteomes" id="UP000193427">
    <property type="component" value="Chromosome"/>
</dbReference>
<reference evidence="1 2" key="1">
    <citation type="submission" date="2016-04" db="EMBL/GenBank/DDBJ databases">
        <title>Complete genome sequence of natural rubber-degrading, novel Gram-negative bacterium, Rhizobacter gummiphilus strain NS21.</title>
        <authorList>
            <person name="Tabata M."/>
            <person name="Kasai D."/>
            <person name="Fukuda M."/>
        </authorList>
    </citation>
    <scope>NUCLEOTIDE SEQUENCE [LARGE SCALE GENOMIC DNA]</scope>
    <source>
        <strain evidence="1 2">NS21</strain>
    </source>
</reference>
<organism evidence="1 2">
    <name type="scientific">Piscinibacter gummiphilus</name>
    <dbReference type="NCBI Taxonomy" id="946333"/>
    <lineage>
        <taxon>Bacteria</taxon>
        <taxon>Pseudomonadati</taxon>
        <taxon>Pseudomonadota</taxon>
        <taxon>Betaproteobacteria</taxon>
        <taxon>Burkholderiales</taxon>
        <taxon>Sphaerotilaceae</taxon>
        <taxon>Piscinibacter</taxon>
    </lineage>
</organism>
<dbReference type="RefSeq" id="WP_085748793.1">
    <property type="nucleotide sequence ID" value="NZ_BSPR01000010.1"/>
</dbReference>
<evidence type="ECO:0000313" key="1">
    <source>
        <dbReference type="EMBL" id="ARN18561.1"/>
    </source>
</evidence>
<dbReference type="InterPro" id="IPR012312">
    <property type="entry name" value="Hemerythrin-like"/>
</dbReference>
<dbReference type="STRING" id="946333.A4W93_00750"/>
<dbReference type="Pfam" id="PF01814">
    <property type="entry name" value="Hemerythrin"/>
    <property type="match status" value="1"/>
</dbReference>
<accession>A0A1W6L2Q5</accession>
<dbReference type="OrthoDB" id="5514036at2"/>
<dbReference type="PANTHER" id="PTHR35585">
    <property type="entry name" value="HHE DOMAIN PROTEIN (AFU_ORTHOLOGUE AFUA_4G00730)"/>
    <property type="match status" value="1"/>
</dbReference>
<dbReference type="Gene3D" id="1.20.120.520">
    <property type="entry name" value="nmb1532 protein domain like"/>
    <property type="match status" value="1"/>
</dbReference>
<name>A0A1W6L2Q5_9BURK</name>
<protein>
    <submittedName>
        <fullName evidence="1">Uncharacterized protein</fullName>
    </submittedName>
</protein>
<keyword evidence="2" id="KW-1185">Reference proteome</keyword>
<dbReference type="PANTHER" id="PTHR35585:SF1">
    <property type="entry name" value="HHE DOMAIN PROTEIN (AFU_ORTHOLOGUE AFUA_4G00730)"/>
    <property type="match status" value="1"/>
</dbReference>
<dbReference type="AlphaFoldDB" id="A0A1W6L2Q5"/>
<evidence type="ECO:0000313" key="2">
    <source>
        <dbReference type="Proteomes" id="UP000193427"/>
    </source>
</evidence>
<proteinExistence type="predicted"/>
<gene>
    <name evidence="1" type="ORF">A4W93_00750</name>
</gene>